<dbReference type="RefSeq" id="WP_036785156.1">
    <property type="nucleotide sequence ID" value="NZ_AVBG01000011.1"/>
</dbReference>
<dbReference type="EMBL" id="AVBG01000011">
    <property type="protein sequence ID" value="KGP90536.1"/>
    <property type="molecule type" value="Genomic_DNA"/>
</dbReference>
<dbReference type="CDD" id="cd02440">
    <property type="entry name" value="AdoMet_MTases"/>
    <property type="match status" value="1"/>
</dbReference>
<dbReference type="InterPro" id="IPR029063">
    <property type="entry name" value="SAM-dependent_MTases_sf"/>
</dbReference>
<dbReference type="Pfam" id="PF13649">
    <property type="entry name" value="Methyltransf_25"/>
    <property type="match status" value="1"/>
</dbReference>
<evidence type="ECO:0000313" key="2">
    <source>
        <dbReference type="EMBL" id="KGP90536.1"/>
    </source>
</evidence>
<gene>
    <name evidence="2" type="ORF">N780_03790</name>
</gene>
<dbReference type="Proteomes" id="UP000030153">
    <property type="component" value="Unassembled WGS sequence"/>
</dbReference>
<dbReference type="Gene3D" id="3.40.50.150">
    <property type="entry name" value="Vaccinia Virus protein VP39"/>
    <property type="match status" value="1"/>
</dbReference>
<dbReference type="InterPro" id="IPR041698">
    <property type="entry name" value="Methyltransf_25"/>
</dbReference>
<organism evidence="2 3">
    <name type="scientific">Pontibacillus chungwhensis BH030062</name>
    <dbReference type="NCBI Taxonomy" id="1385513"/>
    <lineage>
        <taxon>Bacteria</taxon>
        <taxon>Bacillati</taxon>
        <taxon>Bacillota</taxon>
        <taxon>Bacilli</taxon>
        <taxon>Bacillales</taxon>
        <taxon>Bacillaceae</taxon>
        <taxon>Pontibacillus</taxon>
    </lineage>
</organism>
<dbReference type="AlphaFoldDB" id="A0A0A2UVK6"/>
<dbReference type="GO" id="GO:0016740">
    <property type="term" value="F:transferase activity"/>
    <property type="evidence" value="ECO:0007669"/>
    <property type="project" value="UniProtKB-KW"/>
</dbReference>
<protein>
    <submittedName>
        <fullName evidence="2">N-methyl-transferase-related protein</fullName>
    </submittedName>
</protein>
<proteinExistence type="predicted"/>
<name>A0A0A2UVK6_9BACI</name>
<feature type="domain" description="Methyltransferase" evidence="1">
    <location>
        <begin position="44"/>
        <end position="137"/>
    </location>
</feature>
<dbReference type="SUPFAM" id="SSF53335">
    <property type="entry name" value="S-adenosyl-L-methionine-dependent methyltransferases"/>
    <property type="match status" value="1"/>
</dbReference>
<dbReference type="STRING" id="1385513.N780_03790"/>
<evidence type="ECO:0000259" key="1">
    <source>
        <dbReference type="Pfam" id="PF13649"/>
    </source>
</evidence>
<sequence>MEWVKEFYNRQYELLTNNPLNQILRDDLVDKMEDLLEEKPRNLLELGGGTGQFAVAAAKRGYDVTVIELVPKAVVRMKALATEHGVEDSIHIIEGDFYEAEFNHPFDCICYWDGFGVGSDEDQTKLLHLIEEWLSPGSQAIIDCYTPWYWANAAGIEMSFDDIMRQYDFDPYHCRMIDTWWSVNDESQAVTQSLRCYSPADLELLLTKSTLLLDHSIPGGAVDYDKGEYEERVPLHQAMSYTACLVKSRP</sequence>
<comment type="caution">
    <text evidence="2">The sequence shown here is derived from an EMBL/GenBank/DDBJ whole genome shotgun (WGS) entry which is preliminary data.</text>
</comment>
<reference evidence="2 3" key="1">
    <citation type="submission" date="2013-08" db="EMBL/GenBank/DDBJ databases">
        <title>Genome of Pontibacillus chungwhensis.</title>
        <authorList>
            <person name="Wang Q."/>
            <person name="Wang G."/>
        </authorList>
    </citation>
    <scope>NUCLEOTIDE SEQUENCE [LARGE SCALE GENOMIC DNA]</scope>
    <source>
        <strain evidence="2 3">BH030062</strain>
    </source>
</reference>
<evidence type="ECO:0000313" key="3">
    <source>
        <dbReference type="Proteomes" id="UP000030153"/>
    </source>
</evidence>
<keyword evidence="2" id="KW-0808">Transferase</keyword>
<accession>A0A0A2UVK6</accession>
<dbReference type="eggNOG" id="COG2890">
    <property type="taxonomic scope" value="Bacteria"/>
</dbReference>
<keyword evidence="3" id="KW-1185">Reference proteome</keyword>
<dbReference type="OrthoDB" id="1490595at2"/>